<accession>A0ACA9SM36</accession>
<protein>
    <submittedName>
        <fullName evidence="1">12360_t:CDS:1</fullName>
    </submittedName>
</protein>
<feature type="non-terminal residue" evidence="1">
    <location>
        <position position="1"/>
    </location>
</feature>
<name>A0ACA9SM36_9GLOM</name>
<keyword evidence="2" id="KW-1185">Reference proteome</keyword>
<organism evidence="1 2">
    <name type="scientific">Racocetra persica</name>
    <dbReference type="NCBI Taxonomy" id="160502"/>
    <lineage>
        <taxon>Eukaryota</taxon>
        <taxon>Fungi</taxon>
        <taxon>Fungi incertae sedis</taxon>
        <taxon>Mucoromycota</taxon>
        <taxon>Glomeromycotina</taxon>
        <taxon>Glomeromycetes</taxon>
        <taxon>Diversisporales</taxon>
        <taxon>Gigasporaceae</taxon>
        <taxon>Racocetra</taxon>
    </lineage>
</organism>
<evidence type="ECO:0000313" key="1">
    <source>
        <dbReference type="EMBL" id="CAG8843720.1"/>
    </source>
</evidence>
<feature type="non-terminal residue" evidence="1">
    <location>
        <position position="74"/>
    </location>
</feature>
<evidence type="ECO:0000313" key="2">
    <source>
        <dbReference type="Proteomes" id="UP000789920"/>
    </source>
</evidence>
<dbReference type="Proteomes" id="UP000789920">
    <property type="component" value="Unassembled WGS sequence"/>
</dbReference>
<sequence>KEQLLDNIDWEDNETEYLHDYIILDNLEDYEKYLQNNDNNLMNSDNNTKQNIQKYKLFKSQLQSFEGFNGKYDP</sequence>
<proteinExistence type="predicted"/>
<dbReference type="EMBL" id="CAJVQC010139545">
    <property type="protein sequence ID" value="CAG8843720.1"/>
    <property type="molecule type" value="Genomic_DNA"/>
</dbReference>
<reference evidence="1" key="1">
    <citation type="submission" date="2021-06" db="EMBL/GenBank/DDBJ databases">
        <authorList>
            <person name="Kallberg Y."/>
            <person name="Tangrot J."/>
            <person name="Rosling A."/>
        </authorList>
    </citation>
    <scope>NUCLEOTIDE SEQUENCE</scope>
    <source>
        <strain evidence="1">MA461A</strain>
    </source>
</reference>
<comment type="caution">
    <text evidence="1">The sequence shown here is derived from an EMBL/GenBank/DDBJ whole genome shotgun (WGS) entry which is preliminary data.</text>
</comment>
<gene>
    <name evidence="1" type="ORF">RPERSI_LOCUS32892</name>
</gene>